<evidence type="ECO:0000256" key="1">
    <source>
        <dbReference type="SAM" id="Phobius"/>
    </source>
</evidence>
<feature type="transmembrane region" description="Helical" evidence="1">
    <location>
        <begin position="29"/>
        <end position="47"/>
    </location>
</feature>
<sequence length="53" mass="5781">MPERAAYWLLYIVALPAAVLHWRFGNEELALMCALAVVASVTSIAALHRRGSA</sequence>
<keyword evidence="1" id="KW-0472">Membrane</keyword>
<dbReference type="AlphaFoldDB" id="A0A4P6Q715"/>
<keyword evidence="1" id="KW-0812">Transmembrane</keyword>
<accession>A0A4P6Q715</accession>
<feature type="transmembrane region" description="Helical" evidence="1">
    <location>
        <begin position="5"/>
        <end position="23"/>
    </location>
</feature>
<name>A0A4P6Q715_9ACTN</name>
<keyword evidence="1" id="KW-1133">Transmembrane helix</keyword>
<proteinExistence type="predicted"/>
<dbReference type="KEGG" id="strr:EKD16_14130"/>
<evidence type="ECO:0000313" key="3">
    <source>
        <dbReference type="Proteomes" id="UP000292235"/>
    </source>
</evidence>
<evidence type="ECO:0000313" key="2">
    <source>
        <dbReference type="EMBL" id="QBI54607.1"/>
    </source>
</evidence>
<dbReference type="Proteomes" id="UP000292235">
    <property type="component" value="Chromosome"/>
</dbReference>
<gene>
    <name evidence="2" type="ORF">EKD16_14130</name>
</gene>
<protein>
    <submittedName>
        <fullName evidence="2">Uncharacterized protein</fullName>
    </submittedName>
</protein>
<keyword evidence="3" id="KW-1185">Reference proteome</keyword>
<reference evidence="2 3" key="1">
    <citation type="submission" date="2019-02" db="EMBL/GenBank/DDBJ databases">
        <authorList>
            <person name="Khodamoradi S."/>
            <person name="Hahnke R.L."/>
            <person name="Kaempfer P."/>
            <person name="Schumann P."/>
            <person name="Rohde M."/>
            <person name="Steinert M."/>
            <person name="Luzhetskyy A."/>
            <person name="Wink J."/>
            <person name="Ruckert C."/>
        </authorList>
    </citation>
    <scope>NUCLEOTIDE SEQUENCE [LARGE SCALE GENOMIC DNA]</scope>
    <source>
        <strain evidence="2 3">M2</strain>
    </source>
</reference>
<dbReference type="EMBL" id="CP036455">
    <property type="protein sequence ID" value="QBI54607.1"/>
    <property type="molecule type" value="Genomic_DNA"/>
</dbReference>
<dbReference type="RefSeq" id="WP_165498564.1">
    <property type="nucleotide sequence ID" value="NZ_CP036455.1"/>
</dbReference>
<organism evidence="2 3">
    <name type="scientific">Streptomonospora litoralis</name>
    <dbReference type="NCBI Taxonomy" id="2498135"/>
    <lineage>
        <taxon>Bacteria</taxon>
        <taxon>Bacillati</taxon>
        <taxon>Actinomycetota</taxon>
        <taxon>Actinomycetes</taxon>
        <taxon>Streptosporangiales</taxon>
        <taxon>Nocardiopsidaceae</taxon>
        <taxon>Streptomonospora</taxon>
    </lineage>
</organism>